<evidence type="ECO:0000313" key="1">
    <source>
        <dbReference type="EMBL" id="SVB19587.1"/>
    </source>
</evidence>
<reference evidence="1" key="1">
    <citation type="submission" date="2018-05" db="EMBL/GenBank/DDBJ databases">
        <authorList>
            <person name="Lanie J.A."/>
            <person name="Ng W.-L."/>
            <person name="Kazmierczak K.M."/>
            <person name="Andrzejewski T.M."/>
            <person name="Davidsen T.M."/>
            <person name="Wayne K.J."/>
            <person name="Tettelin H."/>
            <person name="Glass J.I."/>
            <person name="Rusch D."/>
            <person name="Podicherti R."/>
            <person name="Tsui H.-C.T."/>
            <person name="Winkler M.E."/>
        </authorList>
    </citation>
    <scope>NUCLEOTIDE SEQUENCE</scope>
</reference>
<accession>A0A382C2D6</accession>
<sequence>MSPFFFTINNNRQQGAGNAMELTETADLTVSLIEKLGVPIVGLLLIGWGFWKVVKWLQDSVTGKIGYQTDILIQLIDRIRVLQTDILKLDTMVRIRYGLDADEQRITRADEPRTKNKRTKN</sequence>
<dbReference type="EMBL" id="UINC01032246">
    <property type="protein sequence ID" value="SVB19587.1"/>
    <property type="molecule type" value="Genomic_DNA"/>
</dbReference>
<dbReference type="AlphaFoldDB" id="A0A382C2D6"/>
<proteinExistence type="predicted"/>
<organism evidence="1">
    <name type="scientific">marine metagenome</name>
    <dbReference type="NCBI Taxonomy" id="408172"/>
    <lineage>
        <taxon>unclassified sequences</taxon>
        <taxon>metagenomes</taxon>
        <taxon>ecological metagenomes</taxon>
    </lineage>
</organism>
<name>A0A382C2D6_9ZZZZ</name>
<protein>
    <submittedName>
        <fullName evidence="1">Uncharacterized protein</fullName>
    </submittedName>
</protein>
<gene>
    <name evidence="1" type="ORF">METZ01_LOCUS172441</name>
</gene>